<dbReference type="Proteomes" id="UP000633418">
    <property type="component" value="Chromosome"/>
</dbReference>
<organism evidence="1 2">
    <name type="scientific">Pseudomonas xantholysinigenes</name>
    <dbReference type="NCBI Taxonomy" id="2745490"/>
    <lineage>
        <taxon>Bacteria</taxon>
        <taxon>Pseudomonadati</taxon>
        <taxon>Pseudomonadota</taxon>
        <taxon>Gammaproteobacteria</taxon>
        <taxon>Pseudomonadales</taxon>
        <taxon>Pseudomonadaceae</taxon>
        <taxon>Pseudomonas</taxon>
    </lineage>
</organism>
<dbReference type="RefSeq" id="WP_186661770.1">
    <property type="nucleotide sequence ID" value="NZ_CP077095.1"/>
</dbReference>
<protein>
    <submittedName>
        <fullName evidence="1">Uncharacterized protein</fullName>
    </submittedName>
</protein>
<evidence type="ECO:0000313" key="2">
    <source>
        <dbReference type="Proteomes" id="UP000633418"/>
    </source>
</evidence>
<dbReference type="KEGG" id="pxn:HU772_017550"/>
<reference evidence="1 2" key="1">
    <citation type="journal article" date="2020" name="Microorganisms">
        <title>Reliable Identification of Environmental Pseudomonas Isolates Using the rpoD Gene.</title>
        <authorList>
            <consortium name="The Broad Institute Genome Sequencing Platform"/>
            <person name="Girard L."/>
            <person name="Lood C."/>
            <person name="Rokni-Zadeh H."/>
            <person name="van Noort V."/>
            <person name="Lavigne R."/>
            <person name="De Mot R."/>
        </authorList>
    </citation>
    <scope>NUCLEOTIDE SEQUENCE [LARGE SCALE GENOMIC DNA]</scope>
    <source>
        <strain evidence="1 2">RW9S1A</strain>
    </source>
</reference>
<dbReference type="Pfam" id="PF14424">
    <property type="entry name" value="Toxin-deaminase"/>
    <property type="match status" value="1"/>
</dbReference>
<dbReference type="InterPro" id="IPR032721">
    <property type="entry name" value="Toxin-deaminase"/>
</dbReference>
<gene>
    <name evidence="1" type="ORF">HU772_017550</name>
</gene>
<sequence>MSKKSGLIATKPSAIHTINLDDGILDDSFPDDQAATTSQGEVAITQPVERDPLPGISLSTTQLLENIRVHVSATTPTAATTASDPDIPSSAPTEAHDYIKAVHCTLNYLLDTHAQFPSDPTGLFLELMDLYADSRTYALVAAALNVELPSVTPSLVHGFFARIAWLNEASIQTPTAREQLADLLHGNRLLSQEATRLGQDEWSELGTLLTGVPDSLQVWMLQFKRGQHRDTASDWLTQCPAENLLQSLTAYQLDTSQTALSTLASQMETLLPTTAEYEDQALAHSRNLHLTGPMMKLRVRVLPVMSQVPAWANEDRSHDDLPSITWSDAQTQELGARILQKVTLHALEAEIQAWVRLAIDDAQRTPGMQAYSFATELQRRHPTLSTNSCLRLASLLLPATASSQTPSPLASLPDSRPLEVALPAFNDWCPEASLDDFLSKAGFELLCETQGGARHLRVPAAQAWQLAMYSSQFAELLQPLLEKLGWYGALPDEHASPRATQALASRAIVDHFLGPRTPDDRSMAQDFQDHWLTEYSHLELRAKISDDIRARNPDASPAALSLLEYLLLREIAPELLISDTPDWLYYGRSLQSVALIHGARLLEAMLPGASSRAAYDKVITLASDVSGSDDEQLQRQWSNALILPALRYAKAHGALPDFTGNDISQATLQQINQAVQFVTREQQAFAQDAQEIAKAPPDRKTLAEQQLSEAGVDTRYWDKSIAETQTWTHLSGLGLAKSSSYTWHHTIATPGFMGDAGDPSQKPVIENLTQLMMSGDIYRDGESTVPQLYDQAFEAFKTEWEAAHARLIKRLFMELPQALRNLLYISTCEVSLVTFGGETGTQALFIRCQSGDHRDDFDNHAAGLEHYFELCPGAGALRPCAQSFKYTIPPSYIPKSTMAEMMLQSAIEKFKRKNRLTPQARLDSDAYLNGTPSRVASQLQTPRNGTLIPSTQWVYANRASEEDFFQTLATTATTHLYASTLDKLKADHTHTTPWEELVDLEKQIADFLARTLLPFYGCIADLVKGDHSAGVIIGCVLDAVGVLIPAGRFMASSLTLVRDAGKLTLRAAYEVMSSAVGDLLTHLAEQSPVLIYRDIGRGIRWLSVKSWEKLAQPALHWLQDLRGVPQLLHMTEEGTYAITREALNELGHSTLPGELEQVGTRENTLVRNLGTPETPNFKLLDPLDNLPFGPRLIEEDTSLAHSLNLLKEPGSISPDHYPTRIAAVATADERLSMSIDEACEVRVRYKGEGHYDIHIDDHGYHLDTTSAEPCLTELPKAPLSELTDVEAEQILCRLRRDVVEVSCTSHTKLVTLPAERLGTPGADPLTRGQEISQAFEAREFHLERRTIPASEQSAEQTHNLLVHEGKFCKWGHAPIKRTNPVRFTPDKQIVALSAEQRDALGLPEAPNYRAEITGRMSRERNFGFSDQISGTQAKTINPQVPVVELEQICDQVTDRRRLRGISMEWESETYVYVEVDNGQFYKTSQGPGELSFTPVSDPAEIDEYLRLSNQYRFVSERPYSAVDRDNIAKLLYHALVEKDEPGLKDWLASAPSNREYQTYAQWCIDNNVRNDMLHFAENILSGEHSQSALVEETRALIPDWRKITQRNIAEKRATVETLNELLPIKGKEATWVPVTVDNIVDDAVSNMISKQVNTSNLAFFSIQTKAGDKFVYYALAGGKRAEKLNVKIHVAGETSRTIEGITYTDARELMKDRAPDPSITSLPNVRHAGRLNITGHSRHLDAERLIASIVKEQHPAHSIDSIHVFTRMDTCRSCGGVVLPQLALAYNDADFWVTYLDDYQ</sequence>
<proteinExistence type="predicted"/>
<accession>A0A9E6PUD0</accession>
<reference evidence="1 2" key="2">
    <citation type="journal article" date="2021" name="Microorganisms">
        <title>The Ever-Expanding Pseudomonas Genus: Description of 43 New Species and Partition of the Pseudomonas putida Group.</title>
        <authorList>
            <person name="Girard L."/>
            <person name="Lood C."/>
            <person name="Hofte M."/>
            <person name="Vandamme P."/>
            <person name="Rokni-Zadeh H."/>
            <person name="van Noort V."/>
            <person name="Lavigne R."/>
            <person name="De Mot R."/>
        </authorList>
    </citation>
    <scope>NUCLEOTIDE SEQUENCE [LARGE SCALE GENOMIC DNA]</scope>
    <source>
        <strain evidence="1 2">RW9S1A</strain>
    </source>
</reference>
<dbReference type="EMBL" id="CP077095">
    <property type="protein sequence ID" value="QXI37137.1"/>
    <property type="molecule type" value="Genomic_DNA"/>
</dbReference>
<keyword evidence="2" id="KW-1185">Reference proteome</keyword>
<name>A0A9E6PUD0_9PSED</name>
<evidence type="ECO:0000313" key="1">
    <source>
        <dbReference type="EMBL" id="QXI37137.1"/>
    </source>
</evidence>